<gene>
    <name evidence="2" type="ORF">E6O75_ATG09968</name>
</gene>
<proteinExistence type="predicted"/>
<evidence type="ECO:0000256" key="1">
    <source>
        <dbReference type="SAM" id="MobiDB-lite"/>
    </source>
</evidence>
<dbReference type="PROSITE" id="PS51257">
    <property type="entry name" value="PROKAR_LIPOPROTEIN"/>
    <property type="match status" value="1"/>
</dbReference>
<comment type="caution">
    <text evidence="2">The sequence shown here is derived from an EMBL/GenBank/DDBJ whole genome shotgun (WGS) entry which is preliminary data.</text>
</comment>
<feature type="compositionally biased region" description="Low complexity" evidence="1">
    <location>
        <begin position="102"/>
        <end position="116"/>
    </location>
</feature>
<evidence type="ECO:0000313" key="3">
    <source>
        <dbReference type="Proteomes" id="UP000298493"/>
    </source>
</evidence>
<feature type="region of interest" description="Disordered" evidence="1">
    <location>
        <begin position="38"/>
        <end position="184"/>
    </location>
</feature>
<accession>A0A4Z1NQ50</accession>
<feature type="compositionally biased region" description="Basic and acidic residues" evidence="1">
    <location>
        <begin position="41"/>
        <end position="56"/>
    </location>
</feature>
<reference evidence="2 3" key="1">
    <citation type="submission" date="2019-04" db="EMBL/GenBank/DDBJ databases">
        <title>High contiguity whole genome sequence and gene annotation resource for two Venturia nashicola isolates.</title>
        <authorList>
            <person name="Prokchorchik M."/>
            <person name="Won K."/>
            <person name="Lee Y."/>
            <person name="Choi E.D."/>
            <person name="Segonzac C."/>
            <person name="Sohn K.H."/>
        </authorList>
    </citation>
    <scope>NUCLEOTIDE SEQUENCE [LARGE SCALE GENOMIC DNA]</scope>
    <source>
        <strain evidence="2 3">PRI2</strain>
    </source>
</reference>
<feature type="compositionally biased region" description="Basic and acidic residues" evidence="1">
    <location>
        <begin position="71"/>
        <end position="81"/>
    </location>
</feature>
<dbReference type="EMBL" id="SNSC02000033">
    <property type="protein sequence ID" value="TID12803.1"/>
    <property type="molecule type" value="Genomic_DNA"/>
</dbReference>
<feature type="compositionally biased region" description="Polar residues" evidence="1">
    <location>
        <begin position="129"/>
        <end position="139"/>
    </location>
</feature>
<sequence length="274" mass="31488">MSDLFRFVKSIYTYTQLSLSCIKKNRKALEFKIYSMTSQHSDSDNKTENHVHRDLRSVLPSPRSSTKRKRKADDSSQKESEPNSTLKSTKSRKIENQEKNLSPPTQTNTKTTTTKPPSRKKRRKYSPIPANTTTNQPTRSRVDLDLYPPSQPQPQPTPPHSKRETQTDPASIPPRNGTSPFSRLPPELRQMILYRVFDVDEEAANRLPLGFDRFMDPVERARAMRFGLIKQRRDTLLMVEGEWGRVGVEWAGDARVVLEKVWKEVMGAESEVFG</sequence>
<name>A0A4Z1NQ50_9PEZI</name>
<keyword evidence="3" id="KW-1185">Reference proteome</keyword>
<protein>
    <submittedName>
        <fullName evidence="2">Uncharacterized protein</fullName>
    </submittedName>
</protein>
<dbReference type="AlphaFoldDB" id="A0A4Z1NQ50"/>
<organism evidence="2 3">
    <name type="scientific">Venturia nashicola</name>
    <dbReference type="NCBI Taxonomy" id="86259"/>
    <lineage>
        <taxon>Eukaryota</taxon>
        <taxon>Fungi</taxon>
        <taxon>Dikarya</taxon>
        <taxon>Ascomycota</taxon>
        <taxon>Pezizomycotina</taxon>
        <taxon>Dothideomycetes</taxon>
        <taxon>Pleosporomycetidae</taxon>
        <taxon>Venturiales</taxon>
        <taxon>Venturiaceae</taxon>
        <taxon>Venturia</taxon>
    </lineage>
</organism>
<feature type="compositionally biased region" description="Pro residues" evidence="1">
    <location>
        <begin position="149"/>
        <end position="159"/>
    </location>
</feature>
<evidence type="ECO:0000313" key="2">
    <source>
        <dbReference type="EMBL" id="TID12803.1"/>
    </source>
</evidence>
<dbReference type="Proteomes" id="UP000298493">
    <property type="component" value="Unassembled WGS sequence"/>
</dbReference>